<feature type="domain" description="Sulfatase N-terminal" evidence="8">
    <location>
        <begin position="297"/>
        <end position="570"/>
    </location>
</feature>
<accession>A0A168L7T9</accession>
<keyword evidence="10" id="KW-1185">Reference proteome</keyword>
<dbReference type="EMBL" id="LVJH01000017">
    <property type="protein sequence ID" value="OAB42997.1"/>
    <property type="molecule type" value="Genomic_DNA"/>
</dbReference>
<feature type="transmembrane region" description="Helical" evidence="7">
    <location>
        <begin position="185"/>
        <end position="203"/>
    </location>
</feature>
<dbReference type="InterPro" id="IPR050448">
    <property type="entry name" value="OpgB/LTA_synthase_biosynth"/>
</dbReference>
<evidence type="ECO:0000256" key="1">
    <source>
        <dbReference type="ARBA" id="ARBA00004651"/>
    </source>
</evidence>
<evidence type="ECO:0000256" key="5">
    <source>
        <dbReference type="ARBA" id="ARBA00022989"/>
    </source>
</evidence>
<dbReference type="InterPro" id="IPR000917">
    <property type="entry name" value="Sulfatase_N"/>
</dbReference>
<evidence type="ECO:0000259" key="8">
    <source>
        <dbReference type="Pfam" id="PF00884"/>
    </source>
</evidence>
<dbReference type="GO" id="GO:0005886">
    <property type="term" value="C:plasma membrane"/>
    <property type="evidence" value="ECO:0007669"/>
    <property type="project" value="UniProtKB-SubCell"/>
</dbReference>
<dbReference type="Proteomes" id="UP000076967">
    <property type="component" value="Unassembled WGS sequence"/>
</dbReference>
<feature type="transmembrane region" description="Helical" evidence="7">
    <location>
        <begin position="136"/>
        <end position="156"/>
    </location>
</feature>
<proteinExistence type="predicted"/>
<gene>
    <name evidence="9" type="ORF">PGLA_11140</name>
</gene>
<dbReference type="Pfam" id="PF00884">
    <property type="entry name" value="Sulfatase"/>
    <property type="match status" value="1"/>
</dbReference>
<evidence type="ECO:0000256" key="4">
    <source>
        <dbReference type="ARBA" id="ARBA00022692"/>
    </source>
</evidence>
<sequence length="939" mass="106856">MNEVDIRYNWRDFQLLNQNNIDTIAVDRQLITRRNNKVEGNNSPLCFPVNLMSNFAEILVDFIEIIDRSEIMKRIVYSLPAVVFVFLYSYGRLLLFQNKNLDVSFSKIIFPILMDVVVAVLLLVILYLLVKMNLIIPYVFALTFVTLHLSNMEYIFALDNVINLKDISLVSDKEFLKGTFSHLNFPMYSLSIVITLILTIFIFHKIKIAVFKKKVFDLLALFVLGSLYFITAINSSSDWQDGNFISASISNSKAHLLSENKTDAKTSYPADIEQLVNTTQKLKEGEYLLQNHITDKKNVLIVVMEGIPGAYLPASQNFLDTYNDIRLKSINKIASHSLIVPNFITHNNQTIRGMYSMLSGDYPKLDASTPEAYDYLQNTASERNPLLAKLLKDRGYNTEFIQAASLEYMSKGDFMKAAGFDTIIGTEGFPIRYVPFGWGPDDKAFLEQAQTYLNDLDNKGQPWFATLLTVGTHHPYAVTDEMEKKSSSRKVAAVDYLDESLSEFIDYINNSGFADDTLVLFVSDESHGVNDQPYGSNWGFLAAYSPDIEGQIINDGVYGHKDIVNSIIDYVDPDLDPSTIGRSIFRKYTEESPILFASHYNGDIFFSKKKGEVYQLDNKGKLYVIKSENGELFSSKYTKLVINDDNLISEILLYKNYINEPSGNEKNIIIAEDKDYTIANGKLINITDGQFITLPAESYVDINVSYEFVSPEANDYLTFYMDEYDNKINKAIVDENNPKGKLKYRFYNKEIRAGYNFSINIIPNLVSELNKQVKISDLNIEFSKENTDINSEINMFTSYNRVDINELHNLIPFMSFQGGANKSLADEVNISSKENNILIYGPYIPYKRGQYILNYTFRVNSEYLPTDEIFTLDVTSDGGANILTEKTIKLQDMNFDGEEYTAAIPFSVSEDLDGVELRLKAKRDLEITVTEISTEMVVN</sequence>
<name>A0A168L7T9_9BACL</name>
<keyword evidence="3" id="KW-1003">Cell membrane</keyword>
<evidence type="ECO:0000313" key="10">
    <source>
        <dbReference type="Proteomes" id="UP000076967"/>
    </source>
</evidence>
<reference evidence="9 10" key="1">
    <citation type="submission" date="2016-03" db="EMBL/GenBank/DDBJ databases">
        <title>Draft genome sequence of Paenibacillus glacialis DSM 22343.</title>
        <authorList>
            <person name="Shin S.-K."/>
            <person name="Yi H."/>
        </authorList>
    </citation>
    <scope>NUCLEOTIDE SEQUENCE [LARGE SCALE GENOMIC DNA]</scope>
    <source>
        <strain evidence="9 10">DSM 22343</strain>
    </source>
</reference>
<evidence type="ECO:0000313" key="9">
    <source>
        <dbReference type="EMBL" id="OAB42997.1"/>
    </source>
</evidence>
<dbReference type="PANTHER" id="PTHR47371:SF3">
    <property type="entry name" value="PHOSPHOGLYCEROL TRANSFERASE I"/>
    <property type="match status" value="1"/>
</dbReference>
<comment type="subcellular location">
    <subcellularLocation>
        <location evidence="1">Cell membrane</location>
        <topology evidence="1">Multi-pass membrane protein</topology>
    </subcellularLocation>
</comment>
<keyword evidence="4 7" id="KW-0812">Transmembrane</keyword>
<evidence type="ECO:0000256" key="3">
    <source>
        <dbReference type="ARBA" id="ARBA00022475"/>
    </source>
</evidence>
<feature type="transmembrane region" description="Helical" evidence="7">
    <location>
        <begin position="108"/>
        <end position="129"/>
    </location>
</feature>
<dbReference type="AlphaFoldDB" id="A0A168L7T9"/>
<feature type="transmembrane region" description="Helical" evidence="7">
    <location>
        <begin position="75"/>
        <end position="96"/>
    </location>
</feature>
<dbReference type="STRING" id="494026.PGLA_11140"/>
<protein>
    <recommendedName>
        <fullName evidence="8">Sulfatase N-terminal domain-containing protein</fullName>
    </recommendedName>
</protein>
<keyword evidence="6 7" id="KW-0472">Membrane</keyword>
<evidence type="ECO:0000256" key="2">
    <source>
        <dbReference type="ARBA" id="ARBA00004936"/>
    </source>
</evidence>
<evidence type="ECO:0000256" key="6">
    <source>
        <dbReference type="ARBA" id="ARBA00023136"/>
    </source>
</evidence>
<comment type="caution">
    <text evidence="9">The sequence shown here is derived from an EMBL/GenBank/DDBJ whole genome shotgun (WGS) entry which is preliminary data.</text>
</comment>
<dbReference type="RefSeq" id="WP_084410949.1">
    <property type="nucleotide sequence ID" value="NZ_LVJH01000017.1"/>
</dbReference>
<keyword evidence="5 7" id="KW-1133">Transmembrane helix</keyword>
<dbReference type="Gene3D" id="3.40.720.10">
    <property type="entry name" value="Alkaline Phosphatase, subunit A"/>
    <property type="match status" value="1"/>
</dbReference>
<dbReference type="InterPro" id="IPR017850">
    <property type="entry name" value="Alkaline_phosphatase_core_sf"/>
</dbReference>
<dbReference type="CDD" id="cd16015">
    <property type="entry name" value="LTA_synthase"/>
    <property type="match status" value="1"/>
</dbReference>
<organism evidence="9 10">
    <name type="scientific">Paenibacillus glacialis</name>
    <dbReference type="NCBI Taxonomy" id="494026"/>
    <lineage>
        <taxon>Bacteria</taxon>
        <taxon>Bacillati</taxon>
        <taxon>Bacillota</taxon>
        <taxon>Bacilli</taxon>
        <taxon>Bacillales</taxon>
        <taxon>Paenibacillaceae</taxon>
        <taxon>Paenibacillus</taxon>
    </lineage>
</organism>
<dbReference type="PANTHER" id="PTHR47371">
    <property type="entry name" value="LIPOTEICHOIC ACID SYNTHASE"/>
    <property type="match status" value="1"/>
</dbReference>
<evidence type="ECO:0000256" key="7">
    <source>
        <dbReference type="SAM" id="Phobius"/>
    </source>
</evidence>
<comment type="pathway">
    <text evidence="2">Cell wall biogenesis; lipoteichoic acid biosynthesis.</text>
</comment>
<feature type="transmembrane region" description="Helical" evidence="7">
    <location>
        <begin position="215"/>
        <end position="233"/>
    </location>
</feature>
<dbReference type="SUPFAM" id="SSF53649">
    <property type="entry name" value="Alkaline phosphatase-like"/>
    <property type="match status" value="1"/>
</dbReference>